<evidence type="ECO:0000256" key="3">
    <source>
        <dbReference type="ARBA" id="ARBA00022840"/>
    </source>
</evidence>
<keyword evidence="1" id="KW-0813">Transport</keyword>
<keyword evidence="7" id="KW-1185">Reference proteome</keyword>
<evidence type="ECO:0000313" key="6">
    <source>
        <dbReference type="EMBL" id="TYT74926.1"/>
    </source>
</evidence>
<dbReference type="InterPro" id="IPR017871">
    <property type="entry name" value="ABC_transporter-like_CS"/>
</dbReference>
<dbReference type="OrthoDB" id="9809450at2"/>
<evidence type="ECO:0000256" key="4">
    <source>
        <dbReference type="ARBA" id="ARBA00038388"/>
    </source>
</evidence>
<dbReference type="PANTHER" id="PTHR42798">
    <property type="entry name" value="LIPOPROTEIN-RELEASING SYSTEM ATP-BINDING PROTEIN LOLD"/>
    <property type="match status" value="1"/>
</dbReference>
<evidence type="ECO:0000256" key="1">
    <source>
        <dbReference type="ARBA" id="ARBA00022448"/>
    </source>
</evidence>
<gene>
    <name evidence="6" type="ORF">FIM25_07315</name>
</gene>
<dbReference type="PROSITE" id="PS50893">
    <property type="entry name" value="ABC_TRANSPORTER_2"/>
    <property type="match status" value="1"/>
</dbReference>
<keyword evidence="3 6" id="KW-0067">ATP-binding</keyword>
<dbReference type="Pfam" id="PF00005">
    <property type="entry name" value="ABC_tran"/>
    <property type="match status" value="1"/>
</dbReference>
<name>A0A5Q4VDC0_9BACT</name>
<evidence type="ECO:0000256" key="2">
    <source>
        <dbReference type="ARBA" id="ARBA00022741"/>
    </source>
</evidence>
<dbReference type="SMART" id="SM00382">
    <property type="entry name" value="AAA"/>
    <property type="match status" value="1"/>
</dbReference>
<dbReference type="InterPro" id="IPR003439">
    <property type="entry name" value="ABC_transporter-like_ATP-bd"/>
</dbReference>
<dbReference type="Proteomes" id="UP000321899">
    <property type="component" value="Unassembled WGS sequence"/>
</dbReference>
<dbReference type="PROSITE" id="PS00211">
    <property type="entry name" value="ABC_TRANSPORTER_1"/>
    <property type="match status" value="1"/>
</dbReference>
<reference evidence="6 7" key="1">
    <citation type="submission" date="2019-06" db="EMBL/GenBank/DDBJ databases">
        <title>Desulfobotulus mexicanus sp. nov., a novel sulfate-reducing bacterium isolated from the sediment of an alkaline crater lake in Mexico.</title>
        <authorList>
            <person name="Hirschler-Rea A."/>
        </authorList>
    </citation>
    <scope>NUCLEOTIDE SEQUENCE [LARGE SCALE GENOMIC DNA]</scope>
    <source>
        <strain evidence="6 7">PAR22N</strain>
    </source>
</reference>
<accession>A0A5Q4VDC0</accession>
<dbReference type="InterPro" id="IPR003593">
    <property type="entry name" value="AAA+_ATPase"/>
</dbReference>
<sequence>MDAAIESRSMEDMYENPVPLVLASGLCRFYGRKGVELKALDYVDLTVNRGNFVLLKGRSGSGKTTLLSLLAGLDRPDAGSLRVGDYDLSPGKNPDLDTFRRHGVGVIFQSFNLLPTLRAVENVMLPSLLAGSKQGAAQKRAGDLLKSLGMGQRMHHLPAELSGGEMQRVAIARALVNEPDLLLADEPTGNLDESNAMAVIALLSDLVKKGATLVMATHSDMADPFASHIIHLMDGRVSDARPDPLASAASFVKGAAHYTDTRTTSIQGMKP</sequence>
<dbReference type="PANTHER" id="PTHR42798:SF7">
    <property type="entry name" value="ALPHA-D-RIBOSE 1-METHYLPHOSPHONATE 5-TRIPHOSPHATE SYNTHASE SUBUNIT PHNL"/>
    <property type="match status" value="1"/>
</dbReference>
<evidence type="ECO:0000259" key="5">
    <source>
        <dbReference type="PROSITE" id="PS50893"/>
    </source>
</evidence>
<organism evidence="6 7">
    <name type="scientific">Desulfobotulus mexicanus</name>
    <dbReference type="NCBI Taxonomy" id="2586642"/>
    <lineage>
        <taxon>Bacteria</taxon>
        <taxon>Pseudomonadati</taxon>
        <taxon>Thermodesulfobacteriota</taxon>
        <taxon>Desulfobacteria</taxon>
        <taxon>Desulfobacterales</taxon>
        <taxon>Desulfobacteraceae</taxon>
        <taxon>Desulfobotulus</taxon>
    </lineage>
</organism>
<dbReference type="CDD" id="cd03255">
    <property type="entry name" value="ABC_MJ0796_LolCDE_FtsE"/>
    <property type="match status" value="1"/>
</dbReference>
<dbReference type="GO" id="GO:0098796">
    <property type="term" value="C:membrane protein complex"/>
    <property type="evidence" value="ECO:0007669"/>
    <property type="project" value="UniProtKB-ARBA"/>
</dbReference>
<dbReference type="Gene3D" id="3.40.50.300">
    <property type="entry name" value="P-loop containing nucleotide triphosphate hydrolases"/>
    <property type="match status" value="1"/>
</dbReference>
<feature type="domain" description="ABC transporter" evidence="5">
    <location>
        <begin position="21"/>
        <end position="259"/>
    </location>
</feature>
<dbReference type="SUPFAM" id="SSF52540">
    <property type="entry name" value="P-loop containing nucleoside triphosphate hydrolases"/>
    <property type="match status" value="1"/>
</dbReference>
<dbReference type="GO" id="GO:0016887">
    <property type="term" value="F:ATP hydrolysis activity"/>
    <property type="evidence" value="ECO:0007669"/>
    <property type="project" value="InterPro"/>
</dbReference>
<dbReference type="EMBL" id="VDMB01000007">
    <property type="protein sequence ID" value="TYT74926.1"/>
    <property type="molecule type" value="Genomic_DNA"/>
</dbReference>
<protein>
    <submittedName>
        <fullName evidence="6">ABC transporter ATP-binding protein</fullName>
    </submittedName>
</protein>
<keyword evidence="2" id="KW-0547">Nucleotide-binding</keyword>
<dbReference type="InterPro" id="IPR027417">
    <property type="entry name" value="P-loop_NTPase"/>
</dbReference>
<dbReference type="AlphaFoldDB" id="A0A5Q4VDC0"/>
<proteinExistence type="inferred from homology"/>
<dbReference type="RefSeq" id="WP_139447807.1">
    <property type="nucleotide sequence ID" value="NZ_VDMB01000007.1"/>
</dbReference>
<dbReference type="FunFam" id="3.40.50.300:FF:000032">
    <property type="entry name" value="Export ABC transporter ATP-binding protein"/>
    <property type="match status" value="1"/>
</dbReference>
<dbReference type="GO" id="GO:0005524">
    <property type="term" value="F:ATP binding"/>
    <property type="evidence" value="ECO:0007669"/>
    <property type="project" value="UniProtKB-KW"/>
</dbReference>
<dbReference type="InterPro" id="IPR017911">
    <property type="entry name" value="MacB-like_ATP-bd"/>
</dbReference>
<comment type="similarity">
    <text evidence="4">Belongs to the ABC transporter superfamily. Macrolide exporter (TC 3.A.1.122) family.</text>
</comment>
<evidence type="ECO:0000313" key="7">
    <source>
        <dbReference type="Proteomes" id="UP000321899"/>
    </source>
</evidence>
<comment type="caution">
    <text evidence="6">The sequence shown here is derived from an EMBL/GenBank/DDBJ whole genome shotgun (WGS) entry which is preliminary data.</text>
</comment>
<dbReference type="GO" id="GO:0022857">
    <property type="term" value="F:transmembrane transporter activity"/>
    <property type="evidence" value="ECO:0007669"/>
    <property type="project" value="UniProtKB-ARBA"/>
</dbReference>